<evidence type="ECO:0008006" key="4">
    <source>
        <dbReference type="Google" id="ProtNLM"/>
    </source>
</evidence>
<gene>
    <name evidence="2" type="ORF">AWC23_26850</name>
</gene>
<dbReference type="AlphaFoldDB" id="A0AAJ3NJS7"/>
<dbReference type="InterPro" id="IPR038765">
    <property type="entry name" value="Papain-like_cys_pep_sf"/>
</dbReference>
<evidence type="ECO:0000313" key="3">
    <source>
        <dbReference type="Proteomes" id="UP000193387"/>
    </source>
</evidence>
<feature type="signal peptide" evidence="1">
    <location>
        <begin position="1"/>
        <end position="40"/>
    </location>
</feature>
<dbReference type="EMBL" id="LQPR01000085">
    <property type="protein sequence ID" value="ORW63884.1"/>
    <property type="molecule type" value="Genomic_DNA"/>
</dbReference>
<evidence type="ECO:0000313" key="2">
    <source>
        <dbReference type="EMBL" id="ORW63884.1"/>
    </source>
</evidence>
<protein>
    <recommendedName>
        <fullName evidence="4">NlpC/P60 domain-containing protein</fullName>
    </recommendedName>
</protein>
<dbReference type="SUPFAM" id="SSF54001">
    <property type="entry name" value="Cysteine proteinases"/>
    <property type="match status" value="1"/>
</dbReference>
<organism evidence="2 3">
    <name type="scientific">Mycobacterium saskatchewanense</name>
    <dbReference type="NCBI Taxonomy" id="220927"/>
    <lineage>
        <taxon>Bacteria</taxon>
        <taxon>Bacillati</taxon>
        <taxon>Actinomycetota</taxon>
        <taxon>Actinomycetes</taxon>
        <taxon>Mycobacteriales</taxon>
        <taxon>Mycobacteriaceae</taxon>
        <taxon>Mycobacterium</taxon>
        <taxon>Mycobacterium simiae complex</taxon>
    </lineage>
</organism>
<dbReference type="Proteomes" id="UP000193387">
    <property type="component" value="Unassembled WGS sequence"/>
</dbReference>
<sequence length="256" mass="27488">MVRDFLIMRRPADKRRCYRLGRIGVVVVLAGSGILAPASAAPVDAPATGTVKAKTQRMADATLTSGQDGWYNPGDHLTLVCSKRGDAVKGRDNLWYETSDGHFAAAVDIETGAPGVAAPTCPTDPGPGATTQLDSFVAEVAGQQVGDGQCVALVRKYLGDVYGVTDGGWGDAYAYGKGGTAGNHLESRGFSWHPDQDFANGDILVWRQDPRFAGLSYGHVAIWYDGRIFDQNYNGRLTAGSDPFSDYGYEGYWRRP</sequence>
<dbReference type="Gene3D" id="3.90.1720.10">
    <property type="entry name" value="endopeptidase domain like (from Nostoc punctiforme)"/>
    <property type="match status" value="1"/>
</dbReference>
<evidence type="ECO:0000256" key="1">
    <source>
        <dbReference type="SAM" id="SignalP"/>
    </source>
</evidence>
<keyword evidence="3" id="KW-1185">Reference proteome</keyword>
<feature type="chain" id="PRO_5042479742" description="NlpC/P60 domain-containing protein" evidence="1">
    <location>
        <begin position="41"/>
        <end position="256"/>
    </location>
</feature>
<proteinExistence type="predicted"/>
<name>A0AAJ3NJS7_9MYCO</name>
<accession>A0AAJ3NJS7</accession>
<dbReference type="RefSeq" id="WP_085258679.1">
    <property type="nucleotide sequence ID" value="NZ_AP022573.1"/>
</dbReference>
<reference evidence="2 3" key="1">
    <citation type="submission" date="2016-01" db="EMBL/GenBank/DDBJ databases">
        <title>The new phylogeny of the genus Mycobacterium.</title>
        <authorList>
            <person name="Tarcisio F."/>
            <person name="Conor M."/>
            <person name="Antonella G."/>
            <person name="Elisabetta G."/>
            <person name="Giulia F.S."/>
            <person name="Sara T."/>
            <person name="Anna F."/>
            <person name="Clotilde B."/>
            <person name="Roberto B."/>
            <person name="Veronica D.S."/>
            <person name="Fabio R."/>
            <person name="Monica P."/>
            <person name="Olivier J."/>
            <person name="Enrico T."/>
            <person name="Nicola S."/>
        </authorList>
    </citation>
    <scope>NUCLEOTIDE SEQUENCE [LARGE SCALE GENOMIC DNA]</scope>
    <source>
        <strain evidence="2 3">DSM 44616</strain>
    </source>
</reference>
<keyword evidence="1" id="KW-0732">Signal</keyword>
<comment type="caution">
    <text evidence="2">The sequence shown here is derived from an EMBL/GenBank/DDBJ whole genome shotgun (WGS) entry which is preliminary data.</text>
</comment>